<keyword evidence="2" id="KW-0732">Signal</keyword>
<dbReference type="InterPro" id="IPR008963">
    <property type="entry name" value="Purple_acid_Pase-like_N"/>
</dbReference>
<accession>A0A559KGC8</accession>
<feature type="signal peptide" evidence="2">
    <location>
        <begin position="1"/>
        <end position="30"/>
    </location>
</feature>
<dbReference type="EMBL" id="VNJI01000004">
    <property type="protein sequence ID" value="TVY11181.1"/>
    <property type="molecule type" value="Genomic_DNA"/>
</dbReference>
<evidence type="ECO:0000256" key="2">
    <source>
        <dbReference type="SAM" id="SignalP"/>
    </source>
</evidence>
<dbReference type="SUPFAM" id="SSF49363">
    <property type="entry name" value="Purple acid phosphatase, N-terminal domain"/>
    <property type="match status" value="1"/>
</dbReference>
<dbReference type="RefSeq" id="WP_144844013.1">
    <property type="nucleotide sequence ID" value="NZ_VNJI01000004.1"/>
</dbReference>
<feature type="domain" description="SLH" evidence="3">
    <location>
        <begin position="150"/>
        <end position="210"/>
    </location>
</feature>
<feature type="domain" description="SLH" evidence="3">
    <location>
        <begin position="25"/>
        <end position="83"/>
    </location>
</feature>
<dbReference type="PROSITE" id="PS51272">
    <property type="entry name" value="SLH"/>
    <property type="match status" value="3"/>
</dbReference>
<protein>
    <recommendedName>
        <fullName evidence="3">SLH domain-containing protein</fullName>
    </recommendedName>
</protein>
<gene>
    <name evidence="4" type="ORF">FPZ49_04935</name>
</gene>
<dbReference type="InterPro" id="IPR051465">
    <property type="entry name" value="Cell_Envelope_Struct_Comp"/>
</dbReference>
<dbReference type="InterPro" id="IPR011050">
    <property type="entry name" value="Pectin_lyase_fold/virulence"/>
</dbReference>
<dbReference type="GO" id="GO:0003993">
    <property type="term" value="F:acid phosphatase activity"/>
    <property type="evidence" value="ECO:0007669"/>
    <property type="project" value="InterPro"/>
</dbReference>
<feature type="region of interest" description="Disordered" evidence="1">
    <location>
        <begin position="414"/>
        <end position="445"/>
    </location>
</feature>
<keyword evidence="5" id="KW-1185">Reference proteome</keyword>
<comment type="caution">
    <text evidence="4">The sequence shown here is derived from an EMBL/GenBank/DDBJ whole genome shotgun (WGS) entry which is preliminary data.</text>
</comment>
<organism evidence="4 5">
    <name type="scientific">Paenibacillus cremeus</name>
    <dbReference type="NCBI Taxonomy" id="2163881"/>
    <lineage>
        <taxon>Bacteria</taxon>
        <taxon>Bacillati</taxon>
        <taxon>Bacillota</taxon>
        <taxon>Bacilli</taxon>
        <taxon>Bacillales</taxon>
        <taxon>Paenibacillaceae</taxon>
        <taxon>Paenibacillus</taxon>
    </lineage>
</organism>
<dbReference type="GO" id="GO:0046872">
    <property type="term" value="F:metal ion binding"/>
    <property type="evidence" value="ECO:0007669"/>
    <property type="project" value="InterPro"/>
</dbReference>
<evidence type="ECO:0000313" key="5">
    <source>
        <dbReference type="Proteomes" id="UP000317036"/>
    </source>
</evidence>
<reference evidence="4 5" key="1">
    <citation type="submission" date="2019-07" db="EMBL/GenBank/DDBJ databases">
        <authorList>
            <person name="Kim J."/>
        </authorList>
    </citation>
    <scope>NUCLEOTIDE SEQUENCE [LARGE SCALE GENOMIC DNA]</scope>
    <source>
        <strain evidence="4 5">JC52</strain>
    </source>
</reference>
<dbReference type="InterPro" id="IPR001119">
    <property type="entry name" value="SLH_dom"/>
</dbReference>
<name>A0A559KGC8_9BACL</name>
<dbReference type="PANTHER" id="PTHR43308:SF5">
    <property type="entry name" value="S-LAYER PROTEIN _ PEPTIDOGLYCAN ENDO-BETA-N-ACETYLGLUCOSAMINIDASE"/>
    <property type="match status" value="1"/>
</dbReference>
<dbReference type="Proteomes" id="UP000317036">
    <property type="component" value="Unassembled WGS sequence"/>
</dbReference>
<proteinExistence type="predicted"/>
<dbReference type="Gene3D" id="2.60.40.3490">
    <property type="match status" value="1"/>
</dbReference>
<evidence type="ECO:0000256" key="1">
    <source>
        <dbReference type="SAM" id="MobiDB-lite"/>
    </source>
</evidence>
<dbReference type="PANTHER" id="PTHR43308">
    <property type="entry name" value="OUTER MEMBRANE PROTEIN ALPHA-RELATED"/>
    <property type="match status" value="1"/>
</dbReference>
<evidence type="ECO:0000259" key="3">
    <source>
        <dbReference type="PROSITE" id="PS51272"/>
    </source>
</evidence>
<dbReference type="Gene3D" id="2.160.20.10">
    <property type="entry name" value="Single-stranded right-handed beta-helix, Pectin lyase-like"/>
    <property type="match status" value="1"/>
</dbReference>
<dbReference type="InterPro" id="IPR038480">
    <property type="entry name" value="YuaB-like_sf"/>
</dbReference>
<dbReference type="InterPro" id="IPR012334">
    <property type="entry name" value="Pectin_lyas_fold"/>
</dbReference>
<evidence type="ECO:0000313" key="4">
    <source>
        <dbReference type="EMBL" id="TVY11181.1"/>
    </source>
</evidence>
<dbReference type="OrthoDB" id="9795222at2"/>
<feature type="domain" description="SLH" evidence="3">
    <location>
        <begin position="84"/>
        <end position="147"/>
    </location>
</feature>
<dbReference type="SUPFAM" id="SSF51126">
    <property type="entry name" value="Pectin lyase-like"/>
    <property type="match status" value="1"/>
</dbReference>
<dbReference type="Pfam" id="PF00395">
    <property type="entry name" value="SLH"/>
    <property type="match status" value="3"/>
</dbReference>
<sequence length="1546" mass="161541">MKRKPIKKFVAGLAISSLLFGNLPISTVAASDLTGHWAEKYMTQLVNEHVLNGYEDGSLLPDKVISRAEFITMINKAFGYVEQGNTAFTDVKSTDWFSGEFQKAVKEGYLSGYEDGSVKPDNPITREEAATTIWRVSKLDKGSSNVLGRFKDAGSIQGYAKDAVASLVESEVINGYQDGTFGPANPITRGEAAAMLSKFASTIYSKADTTYTGEQGKTYGHVLVTQPGITLKDMTVEGNLYITPGVGEGNITLEGVTVKGKTYVAGGGANSLHLVNSKLGTMVTEKKNDKPVRVELQGNSSIEQAKLGSSTKLETTKLAAGAKGIQKVEVIKAIAKGIETTLSGNFPNVIVSADANVQLLSGSIENMETTGSFTITVKTASGASITKVKTAGSILINDKKVDAGKEAAVSGEGAVNVPNDASTAAPAGPAGGGSSSSGSSSTTRFAVEPKGFSSNVKASDTFSFTLYASNPVLPIDGGRVPSTISIHDGTANIDLSAAKMSVIDGTDAVTYAITGLPALDSSKSYTLYVNDPSVVVTARSFKPNSSANTDIKALTNGIHISSIDGAANSINMVPLYKVEHLLAEIGSTDSSMQTYAVVDSAGVPKALSSNIVEGDKLNVTAENGTVKAYALHISTLKANLAQYTVGQAQDIVLEYSINKANPNRQFLYGTLVFNLPDGITASPTDSFDLIGRGFVELNNDAIAAAKNYNQSGRSWLANVGNNADLRTKVEITNGGKTVTIKDTDFSNYNGVDLTLVLKNKTIPATGGMFTATFTGSGYPTTTATAAENYTETGTTKFNVSAAAADLVRKAEDVSYTTPTTAVLEAPSAKDGSLVYASVDKGLTWVNTGVTTSGHKATLTNLLPDTTYYFELMSAGTASNAVSYYTGQYDVTKFGAVADAVVTGQTVGQNVYGGTDNTAAINAAIVAASRNGGGTLYFKGNSSFGTGTLHLRSNVHLYLDENTQLVVLPNIDPAESSLNLPFINGQDDGHSYWQDALMWGIRVENIKILGKSAKIYGNMNLYTGTPTPAGTGTKSIALKLAKNIVIGGTDESHLLTIEQGGWFSILTTGCDDIRVQNIILPNSTSGRQRDTFNFMADNNATAYNVTTLKSSNDVAKLGSDFSLGFVRHVSNIRVEKIVAGDIAGGNVFQLGSETVGDMENIVATDLTLTTNANKTGAAIWVNDGSNIRNVTLSKLNLANTSGGIAFGVSPRYEGAVNGVAARLPNEIRRPGSISDVTVDGAVLSKNAGGDGGFPIVIQGFKRFAGSTTGGNVDFGSVGTITDGAVYPVKNITLKNVLLTASYNAAKFVPVLSDAFSVIAEAKNGGNYRTSTYANAKTFPAYGILMKYVDNVTVQDSKLTFDNTLKYDRYAIVIDNGTNVKLSNLDILMGGSTGGAVQVRGNSSYQFSGLQTRTFNKTYATQAPVAMATVTGSTYFDSSVQANLSQAQVYPLSLPSSVINAAALPSDGLDLSYTNTVLSVTGGQLTVAAGTQAQAVLSGIIALKPVKDVSVVNAAGTTVAATTGVTAGCKLKVTAPDGTITYVVLNVN</sequence>
<feature type="chain" id="PRO_5022139575" description="SLH domain-containing protein" evidence="2">
    <location>
        <begin position="31"/>
        <end position="1546"/>
    </location>
</feature>